<keyword evidence="2" id="KW-1185">Reference proteome</keyword>
<comment type="caution">
    <text evidence="1">The sequence shown here is derived from an EMBL/GenBank/DDBJ whole genome shotgun (WGS) entry which is preliminary data.</text>
</comment>
<sequence>MSASNRGELLAGYGERVPVQELAARFNIHRATVREFARRAGYPSRAPEHSEQLRAEAARLYAKGLTLIQVAGQLGISDEAVRSAVVATGRTIRPRGRHPINL</sequence>
<evidence type="ECO:0000313" key="2">
    <source>
        <dbReference type="Proteomes" id="UP000319094"/>
    </source>
</evidence>
<protein>
    <submittedName>
        <fullName evidence="1">Uncharacterized protein</fullName>
    </submittedName>
</protein>
<accession>A0A542Y3G8</accession>
<dbReference type="OrthoDB" id="5073049at2"/>
<dbReference type="Pfam" id="PF13384">
    <property type="entry name" value="HTH_23"/>
    <property type="match status" value="1"/>
</dbReference>
<dbReference type="Proteomes" id="UP000319094">
    <property type="component" value="Unassembled WGS sequence"/>
</dbReference>
<gene>
    <name evidence="1" type="ORF">FB468_0616</name>
</gene>
<reference evidence="1 2" key="1">
    <citation type="submission" date="2019-06" db="EMBL/GenBank/DDBJ databases">
        <title>Sequencing the genomes of 1000 actinobacteria strains.</title>
        <authorList>
            <person name="Klenk H.-P."/>
        </authorList>
    </citation>
    <scope>NUCLEOTIDE SEQUENCE [LARGE SCALE GENOMIC DNA]</scope>
    <source>
        <strain evidence="1 2">DSM 8803</strain>
    </source>
</reference>
<proteinExistence type="predicted"/>
<evidence type="ECO:0000313" key="1">
    <source>
        <dbReference type="EMBL" id="TQL42614.1"/>
    </source>
</evidence>
<name>A0A542Y3G8_9MICO</name>
<dbReference type="EMBL" id="VFON01000001">
    <property type="protein sequence ID" value="TQL42614.1"/>
    <property type="molecule type" value="Genomic_DNA"/>
</dbReference>
<organism evidence="1 2">
    <name type="scientific">Leucobacter komagatae</name>
    <dbReference type="NCBI Taxonomy" id="55969"/>
    <lineage>
        <taxon>Bacteria</taxon>
        <taxon>Bacillati</taxon>
        <taxon>Actinomycetota</taxon>
        <taxon>Actinomycetes</taxon>
        <taxon>Micrococcales</taxon>
        <taxon>Microbacteriaceae</taxon>
        <taxon>Leucobacter</taxon>
    </lineage>
</organism>
<dbReference type="AlphaFoldDB" id="A0A542Y3G8"/>